<dbReference type="Gene3D" id="3.30.2310.20">
    <property type="entry name" value="RelE-like"/>
    <property type="match status" value="1"/>
</dbReference>
<accession>A0A1F6THJ8</accession>
<evidence type="ECO:0000256" key="1">
    <source>
        <dbReference type="ARBA" id="ARBA00006226"/>
    </source>
</evidence>
<dbReference type="Proteomes" id="UP000179360">
    <property type="component" value="Unassembled WGS sequence"/>
</dbReference>
<keyword evidence="2" id="KW-1277">Toxin-antitoxin system</keyword>
<proteinExistence type="inferred from homology"/>
<dbReference type="InterPro" id="IPR035093">
    <property type="entry name" value="RelE/ParE_toxin_dom_sf"/>
</dbReference>
<dbReference type="STRING" id="1817764.A2637_04885"/>
<dbReference type="PANTHER" id="PTHR33755:SF5">
    <property type="entry name" value="TYPE II TOXIN-ANTITOXIN SYSTEM RELE_PARE FAMILY TOXIN"/>
    <property type="match status" value="1"/>
</dbReference>
<comment type="similarity">
    <text evidence="1">Belongs to the RelE toxin family.</text>
</comment>
<dbReference type="EMBL" id="MFSY01000117">
    <property type="protein sequence ID" value="OGI44610.1"/>
    <property type="molecule type" value="Genomic_DNA"/>
</dbReference>
<gene>
    <name evidence="3" type="ORF">A2637_04885</name>
</gene>
<dbReference type="Pfam" id="PF05016">
    <property type="entry name" value="ParE_toxin"/>
    <property type="match status" value="1"/>
</dbReference>
<comment type="caution">
    <text evidence="3">The sequence shown here is derived from an EMBL/GenBank/DDBJ whole genome shotgun (WGS) entry which is preliminary data.</text>
</comment>
<name>A0A1F6THJ8_9PROT</name>
<evidence type="ECO:0000313" key="3">
    <source>
        <dbReference type="EMBL" id="OGI44610.1"/>
    </source>
</evidence>
<dbReference type="InterPro" id="IPR007712">
    <property type="entry name" value="RelE/ParE_toxin"/>
</dbReference>
<dbReference type="PANTHER" id="PTHR33755">
    <property type="entry name" value="TOXIN PARE1-RELATED"/>
    <property type="match status" value="1"/>
</dbReference>
<evidence type="ECO:0000256" key="2">
    <source>
        <dbReference type="ARBA" id="ARBA00022649"/>
    </source>
</evidence>
<sequence>MTAVFWTPEARARLEDIEAYIAKDAPSVAKEVVARLVARARQLGTAPLSGRQVPDYQREDLRELLERPYRLIYRMSAQRIEILTVMHYRRLLPRKADDLQKT</sequence>
<protein>
    <recommendedName>
        <fullName evidence="5">Plasmid stabilization protein</fullName>
    </recommendedName>
</protein>
<evidence type="ECO:0008006" key="5">
    <source>
        <dbReference type="Google" id="ProtNLM"/>
    </source>
</evidence>
<reference evidence="3 4" key="1">
    <citation type="journal article" date="2016" name="Nat. Commun.">
        <title>Thousands of microbial genomes shed light on interconnected biogeochemical processes in an aquifer system.</title>
        <authorList>
            <person name="Anantharaman K."/>
            <person name="Brown C.T."/>
            <person name="Hug L.A."/>
            <person name="Sharon I."/>
            <person name="Castelle C.J."/>
            <person name="Probst A.J."/>
            <person name="Thomas B.C."/>
            <person name="Singh A."/>
            <person name="Wilkins M.J."/>
            <person name="Karaoz U."/>
            <person name="Brodie E.L."/>
            <person name="Williams K.H."/>
            <person name="Hubbard S.S."/>
            <person name="Banfield J.F."/>
        </authorList>
    </citation>
    <scope>NUCLEOTIDE SEQUENCE [LARGE SCALE GENOMIC DNA]</scope>
</reference>
<evidence type="ECO:0000313" key="4">
    <source>
        <dbReference type="Proteomes" id="UP000179360"/>
    </source>
</evidence>
<organism evidence="3 4">
    <name type="scientific">Candidatus Muproteobacteria bacterium RIFCSPHIGHO2_01_FULL_65_16</name>
    <dbReference type="NCBI Taxonomy" id="1817764"/>
    <lineage>
        <taxon>Bacteria</taxon>
        <taxon>Pseudomonadati</taxon>
        <taxon>Pseudomonadota</taxon>
        <taxon>Candidatus Muproteobacteria</taxon>
    </lineage>
</organism>
<dbReference type="AlphaFoldDB" id="A0A1F6THJ8"/>
<dbReference type="InterPro" id="IPR051803">
    <property type="entry name" value="TA_system_RelE-like_toxin"/>
</dbReference>